<evidence type="ECO:0000313" key="1">
    <source>
        <dbReference type="EMBL" id="KAF1831716.1"/>
    </source>
</evidence>
<sequence>MVVLPPPPPFPHHPSSASVLHIICSSFSNTRAQPKTRHNYSFSSGIGPCDMALLRALSSNSVLQTKKKRTLLVGVLPLPRMKFEPYKIAGAGNGGAKPVGWGFFLNRSLNHNAFCYATILRTIITVHTLRTAGHGGRFVGIAKARMGLRRVVTRPPSGAVAAMLSTSRWLSSSTCAHVLC</sequence>
<evidence type="ECO:0000313" key="2">
    <source>
        <dbReference type="Proteomes" id="UP000800040"/>
    </source>
</evidence>
<reference evidence="1" key="1">
    <citation type="submission" date="2020-01" db="EMBL/GenBank/DDBJ databases">
        <authorList>
            <consortium name="DOE Joint Genome Institute"/>
            <person name="Haridas S."/>
            <person name="Albert R."/>
            <person name="Binder M."/>
            <person name="Bloem J."/>
            <person name="Labutti K."/>
            <person name="Salamov A."/>
            <person name="Andreopoulos B."/>
            <person name="Baker S.E."/>
            <person name="Barry K."/>
            <person name="Bills G."/>
            <person name="Bluhm B.H."/>
            <person name="Cannon C."/>
            <person name="Castanera R."/>
            <person name="Culley D.E."/>
            <person name="Daum C."/>
            <person name="Ezra D."/>
            <person name="Gonzalez J.B."/>
            <person name="Henrissat B."/>
            <person name="Kuo A."/>
            <person name="Liang C."/>
            <person name="Lipzen A."/>
            <person name="Lutzoni F."/>
            <person name="Magnuson J."/>
            <person name="Mondo S."/>
            <person name="Nolan M."/>
            <person name="Ohm R."/>
            <person name="Pangilinan J."/>
            <person name="Park H.-J."/>
            <person name="Ramirez L."/>
            <person name="Alfaro M."/>
            <person name="Sun H."/>
            <person name="Tritt A."/>
            <person name="Yoshinaga Y."/>
            <person name="Zwiers L.-H."/>
            <person name="Turgeon B.G."/>
            <person name="Goodwin S.B."/>
            <person name="Spatafora J.W."/>
            <person name="Crous P.W."/>
            <person name="Grigoriev I.V."/>
        </authorList>
    </citation>
    <scope>NUCLEOTIDE SEQUENCE</scope>
    <source>
        <strain evidence="1">P77</strain>
    </source>
</reference>
<dbReference type="EMBL" id="ML975356">
    <property type="protein sequence ID" value="KAF1831716.1"/>
    <property type="molecule type" value="Genomic_DNA"/>
</dbReference>
<accession>A0A6A5K6L6</accession>
<protein>
    <submittedName>
        <fullName evidence="1">Uncharacterized protein</fullName>
    </submittedName>
</protein>
<keyword evidence="2" id="KW-1185">Reference proteome</keyword>
<gene>
    <name evidence="1" type="ORF">BDW02DRAFT_40037</name>
</gene>
<proteinExistence type="predicted"/>
<name>A0A6A5K6L6_9PLEO</name>
<organism evidence="1 2">
    <name type="scientific">Decorospora gaudefroyi</name>
    <dbReference type="NCBI Taxonomy" id="184978"/>
    <lineage>
        <taxon>Eukaryota</taxon>
        <taxon>Fungi</taxon>
        <taxon>Dikarya</taxon>
        <taxon>Ascomycota</taxon>
        <taxon>Pezizomycotina</taxon>
        <taxon>Dothideomycetes</taxon>
        <taxon>Pleosporomycetidae</taxon>
        <taxon>Pleosporales</taxon>
        <taxon>Pleosporineae</taxon>
        <taxon>Pleosporaceae</taxon>
        <taxon>Decorospora</taxon>
    </lineage>
</organism>
<dbReference type="Proteomes" id="UP000800040">
    <property type="component" value="Unassembled WGS sequence"/>
</dbReference>
<dbReference type="AlphaFoldDB" id="A0A6A5K6L6"/>